<dbReference type="AlphaFoldDB" id="A0A410DQY6"/>
<keyword evidence="3" id="KW-0328">Glycosyltransferase</keyword>
<evidence type="ECO:0000313" key="4">
    <source>
        <dbReference type="Proteomes" id="UP000286268"/>
    </source>
</evidence>
<dbReference type="SUPFAM" id="SSF53271">
    <property type="entry name" value="PRTase-like"/>
    <property type="match status" value="1"/>
</dbReference>
<dbReference type="RefSeq" id="WP_128212265.1">
    <property type="nucleotide sequence ID" value="NZ_CP025746.1"/>
</dbReference>
<dbReference type="Gene3D" id="3.40.50.2020">
    <property type="match status" value="1"/>
</dbReference>
<evidence type="ECO:0000256" key="1">
    <source>
        <dbReference type="ARBA" id="ARBA00008007"/>
    </source>
</evidence>
<protein>
    <submittedName>
        <fullName evidence="3">Amidophosphoribosyltransferase</fullName>
    </submittedName>
</protein>
<evidence type="ECO:0000313" key="3">
    <source>
        <dbReference type="EMBL" id="QAA31452.1"/>
    </source>
</evidence>
<dbReference type="Pfam" id="PF00156">
    <property type="entry name" value="Pribosyltran"/>
    <property type="match status" value="1"/>
</dbReference>
<dbReference type="EMBL" id="CP025746">
    <property type="protein sequence ID" value="QAA31452.1"/>
    <property type="molecule type" value="Genomic_DNA"/>
</dbReference>
<name>A0A410DQY6_9CLOT</name>
<feature type="domain" description="Phosphoribosyltransferase" evidence="2">
    <location>
        <begin position="162"/>
        <end position="221"/>
    </location>
</feature>
<dbReference type="PANTHER" id="PTHR47505:SF1">
    <property type="entry name" value="DNA UTILIZATION PROTEIN YHGH"/>
    <property type="match status" value="1"/>
</dbReference>
<keyword evidence="3" id="KW-0808">Transferase</keyword>
<keyword evidence="4" id="KW-1185">Reference proteome</keyword>
<dbReference type="GO" id="GO:0016757">
    <property type="term" value="F:glycosyltransferase activity"/>
    <property type="evidence" value="ECO:0007669"/>
    <property type="project" value="UniProtKB-KW"/>
</dbReference>
<reference evidence="3 4" key="1">
    <citation type="submission" date="2018-01" db="EMBL/GenBank/DDBJ databases">
        <title>Genome Sequencing and Assembly of Anaerobacter polyendosporus strain CT4.</title>
        <authorList>
            <person name="Tachaapaikoon C."/>
            <person name="Sutheeworapong S."/>
            <person name="Jenjaroenpun P."/>
            <person name="Wongsurawat T."/>
            <person name="Nookeaw I."/>
            <person name="Cheawchanlertfa P."/>
            <person name="Kosugi A."/>
            <person name="Cheevadhanarak S."/>
            <person name="Ratanakhanokchai K."/>
        </authorList>
    </citation>
    <scope>NUCLEOTIDE SEQUENCE [LARGE SCALE GENOMIC DNA]</scope>
    <source>
        <strain evidence="3 4">CT4</strain>
    </source>
</reference>
<dbReference type="InterPro" id="IPR051910">
    <property type="entry name" value="ComF/GntX_DNA_util-trans"/>
</dbReference>
<gene>
    <name evidence="3" type="ORF">C1I91_07275</name>
</gene>
<dbReference type="InterPro" id="IPR029057">
    <property type="entry name" value="PRTase-like"/>
</dbReference>
<dbReference type="InterPro" id="IPR000836">
    <property type="entry name" value="PRTase_dom"/>
</dbReference>
<dbReference type="KEGG" id="cmah:C1I91_07275"/>
<proteinExistence type="inferred from homology"/>
<organism evidence="3 4">
    <name type="scientific">Clostridium manihotivorum</name>
    <dbReference type="NCBI Taxonomy" id="2320868"/>
    <lineage>
        <taxon>Bacteria</taxon>
        <taxon>Bacillati</taxon>
        <taxon>Bacillota</taxon>
        <taxon>Clostridia</taxon>
        <taxon>Eubacteriales</taxon>
        <taxon>Clostridiaceae</taxon>
        <taxon>Clostridium</taxon>
    </lineage>
</organism>
<accession>A0A410DQY6</accession>
<dbReference type="Proteomes" id="UP000286268">
    <property type="component" value="Chromosome"/>
</dbReference>
<dbReference type="CDD" id="cd06223">
    <property type="entry name" value="PRTases_typeI"/>
    <property type="match status" value="1"/>
</dbReference>
<evidence type="ECO:0000259" key="2">
    <source>
        <dbReference type="Pfam" id="PF00156"/>
    </source>
</evidence>
<dbReference type="OrthoDB" id="9779910at2"/>
<comment type="similarity">
    <text evidence="1">Belongs to the ComF/GntX family.</text>
</comment>
<dbReference type="PANTHER" id="PTHR47505">
    <property type="entry name" value="DNA UTILIZATION PROTEIN YHGH"/>
    <property type="match status" value="1"/>
</dbReference>
<sequence length="224" mass="25196">MGKRFIGIIKYILQCILEVVYPHFDSCISCGETIEEEHVCKNCLNNISYINGEYYLDKDKKIRCFSAAYYSGTIKEIIIKLKYSSNFESAEFLSKILFDKIKRENICGDIITYVPTSKVSIKKRGYNQCRVLGKELASLSGIRLVGTLKRVKEVKEQKRLAVDERLANMDGVFQVIEPSEVLGKNVILIDDVLTTGATVMSCRDVLIKCGANSVILLTVAKSNI</sequence>